<dbReference type="InterPro" id="IPR007138">
    <property type="entry name" value="ABM_dom"/>
</dbReference>
<dbReference type="PANTHER" id="PTHR37811:SF2">
    <property type="entry name" value="ABM DOMAIN-CONTAINING PROTEIN"/>
    <property type="match status" value="1"/>
</dbReference>
<protein>
    <submittedName>
        <fullName evidence="2">Antibiotic biosynthesis monooxygenase</fullName>
    </submittedName>
</protein>
<evidence type="ECO:0000313" key="3">
    <source>
        <dbReference type="Proteomes" id="UP000323708"/>
    </source>
</evidence>
<comment type="caution">
    <text evidence="2">The sequence shown here is derived from an EMBL/GenBank/DDBJ whole genome shotgun (WGS) entry which is preliminary data.</text>
</comment>
<organism evidence="2 3">
    <name type="scientific">Pseudohalioglobus sediminis</name>
    <dbReference type="NCBI Taxonomy" id="2606449"/>
    <lineage>
        <taxon>Bacteria</taxon>
        <taxon>Pseudomonadati</taxon>
        <taxon>Pseudomonadota</taxon>
        <taxon>Gammaproteobacteria</taxon>
        <taxon>Cellvibrionales</taxon>
        <taxon>Halieaceae</taxon>
        <taxon>Pseudohalioglobus</taxon>
    </lineage>
</organism>
<proteinExistence type="predicted"/>
<reference evidence="2 3" key="1">
    <citation type="submission" date="2019-09" db="EMBL/GenBank/DDBJ databases">
        <authorList>
            <person name="Chen X.-Y."/>
        </authorList>
    </citation>
    <scope>NUCLEOTIDE SEQUENCE [LARGE SCALE GENOMIC DNA]</scope>
    <source>
        <strain evidence="2 3">NY5</strain>
    </source>
</reference>
<name>A0A5B0WTT0_9GAMM</name>
<dbReference type="Gene3D" id="3.30.70.100">
    <property type="match status" value="1"/>
</dbReference>
<keyword evidence="2" id="KW-0503">Monooxygenase</keyword>
<dbReference type="AlphaFoldDB" id="A0A5B0WTT0"/>
<dbReference type="GO" id="GO:0004497">
    <property type="term" value="F:monooxygenase activity"/>
    <property type="evidence" value="ECO:0007669"/>
    <property type="project" value="UniProtKB-KW"/>
</dbReference>
<dbReference type="SUPFAM" id="SSF54909">
    <property type="entry name" value="Dimeric alpha+beta barrel"/>
    <property type="match status" value="1"/>
</dbReference>
<dbReference type="Pfam" id="PF03992">
    <property type="entry name" value="ABM"/>
    <property type="match status" value="1"/>
</dbReference>
<keyword evidence="2" id="KW-0560">Oxidoreductase</keyword>
<evidence type="ECO:0000259" key="1">
    <source>
        <dbReference type="Pfam" id="PF03992"/>
    </source>
</evidence>
<dbReference type="InterPro" id="IPR052936">
    <property type="entry name" value="Jasmonate_Hydroxylase-like"/>
</dbReference>
<dbReference type="RefSeq" id="WP_149612211.1">
    <property type="nucleotide sequence ID" value="NZ_VTUX01000007.1"/>
</dbReference>
<evidence type="ECO:0000313" key="2">
    <source>
        <dbReference type="EMBL" id="KAA1189601.1"/>
    </source>
</evidence>
<dbReference type="Proteomes" id="UP000323708">
    <property type="component" value="Unassembled WGS sequence"/>
</dbReference>
<keyword evidence="3" id="KW-1185">Reference proteome</keyword>
<dbReference type="InterPro" id="IPR011008">
    <property type="entry name" value="Dimeric_a/b-barrel"/>
</dbReference>
<dbReference type="EMBL" id="VTUX01000007">
    <property type="protein sequence ID" value="KAA1189601.1"/>
    <property type="molecule type" value="Genomic_DNA"/>
</dbReference>
<feature type="domain" description="ABM" evidence="1">
    <location>
        <begin position="2"/>
        <end position="72"/>
    </location>
</feature>
<dbReference type="PANTHER" id="PTHR37811">
    <property type="entry name" value="BLL5343 PROTEIN"/>
    <property type="match status" value="1"/>
</dbReference>
<sequence length="98" mass="11480">MYAVIFRARVAQLDDAYASMAAQLRQLALDSHGCREFRSWLQGDEEVAISYWDDLDSIAAWKRHPLHRQAQEAGKTRWYRSYSVDVVEVVRHYDHAQP</sequence>
<gene>
    <name evidence="2" type="ORF">F0M18_14715</name>
</gene>
<accession>A0A5B0WTT0</accession>